<comment type="subcellular location">
    <subcellularLocation>
        <location evidence="1">Membrane</location>
    </subcellularLocation>
</comment>
<dbReference type="AlphaFoldDB" id="A0A317UWE3"/>
<name>A0A317UWE3_9EURO</name>
<evidence type="ECO:0000256" key="3">
    <source>
        <dbReference type="SAM" id="SignalP"/>
    </source>
</evidence>
<proteinExistence type="predicted"/>
<dbReference type="GO" id="GO:0016020">
    <property type="term" value="C:membrane"/>
    <property type="evidence" value="ECO:0007669"/>
    <property type="project" value="UniProtKB-SubCell"/>
</dbReference>
<reference evidence="4 5" key="1">
    <citation type="submission" date="2016-12" db="EMBL/GenBank/DDBJ databases">
        <title>The genomes of Aspergillus section Nigri reveals drivers in fungal speciation.</title>
        <authorList>
            <consortium name="DOE Joint Genome Institute"/>
            <person name="Vesth T.C."/>
            <person name="Nybo J."/>
            <person name="Theobald S."/>
            <person name="Brandl J."/>
            <person name="Frisvad J.C."/>
            <person name="Nielsen K.F."/>
            <person name="Lyhne E.K."/>
            <person name="Kogle M.E."/>
            <person name="Kuo A."/>
            <person name="Riley R."/>
            <person name="Clum A."/>
            <person name="Nolan M."/>
            <person name="Lipzen A."/>
            <person name="Salamov A."/>
            <person name="Henrissat B."/>
            <person name="Wiebenga A."/>
            <person name="De Vries R.P."/>
            <person name="Grigoriev I.V."/>
            <person name="Mortensen U.H."/>
            <person name="Andersen M.R."/>
            <person name="Baker S.E."/>
        </authorList>
    </citation>
    <scope>NUCLEOTIDE SEQUENCE [LARGE SCALE GENOMIC DNA]</scope>
    <source>
        <strain evidence="4 5">CBS 115572</strain>
    </source>
</reference>
<keyword evidence="3" id="KW-0732">Signal</keyword>
<evidence type="ECO:0000313" key="4">
    <source>
        <dbReference type="EMBL" id="PWY66354.1"/>
    </source>
</evidence>
<comment type="caution">
    <text evidence="4">The sequence shown here is derived from an EMBL/GenBank/DDBJ whole genome shotgun (WGS) entry which is preliminary data.</text>
</comment>
<keyword evidence="5" id="KW-1185">Reference proteome</keyword>
<evidence type="ECO:0000256" key="2">
    <source>
        <dbReference type="ARBA" id="ARBA00023136"/>
    </source>
</evidence>
<dbReference type="EMBL" id="MSFK01000052">
    <property type="protein sequence ID" value="PWY66354.1"/>
    <property type="molecule type" value="Genomic_DNA"/>
</dbReference>
<evidence type="ECO:0000256" key="1">
    <source>
        <dbReference type="ARBA" id="ARBA00004370"/>
    </source>
</evidence>
<dbReference type="PROSITE" id="PS00236">
    <property type="entry name" value="NEUROTR_ION_CHANNEL"/>
    <property type="match status" value="1"/>
</dbReference>
<dbReference type="Proteomes" id="UP000246702">
    <property type="component" value="Unassembled WGS sequence"/>
</dbReference>
<dbReference type="GeneID" id="37115099"/>
<dbReference type="InterPro" id="IPR018000">
    <property type="entry name" value="Neurotransmitter_ion_chnl_CS"/>
</dbReference>
<keyword evidence="2" id="KW-0472">Membrane</keyword>
<dbReference type="RefSeq" id="XP_025461618.1">
    <property type="nucleotide sequence ID" value="XM_025612956.1"/>
</dbReference>
<gene>
    <name evidence="4" type="ORF">BO94DRAFT_540641</name>
</gene>
<dbReference type="OrthoDB" id="4983586at2759"/>
<evidence type="ECO:0000313" key="5">
    <source>
        <dbReference type="Proteomes" id="UP000246702"/>
    </source>
</evidence>
<protein>
    <submittedName>
        <fullName evidence="4">Uncharacterized protein</fullName>
    </submittedName>
</protein>
<sequence length="94" mass="9597">MRFTSLIFVALAVGPLGALAAPTPADNAENAALDCPDGGKIHCGNCNGTSCRIGFKNYPCDEGKCTAQSGGGDGAYCWDNNYGGSRHIVCPGRG</sequence>
<feature type="chain" id="PRO_5016359902" evidence="3">
    <location>
        <begin position="21"/>
        <end position="94"/>
    </location>
</feature>
<organism evidence="4 5">
    <name type="scientific">Aspergillus sclerotioniger CBS 115572</name>
    <dbReference type="NCBI Taxonomy" id="1450535"/>
    <lineage>
        <taxon>Eukaryota</taxon>
        <taxon>Fungi</taxon>
        <taxon>Dikarya</taxon>
        <taxon>Ascomycota</taxon>
        <taxon>Pezizomycotina</taxon>
        <taxon>Eurotiomycetes</taxon>
        <taxon>Eurotiomycetidae</taxon>
        <taxon>Eurotiales</taxon>
        <taxon>Aspergillaceae</taxon>
        <taxon>Aspergillus</taxon>
        <taxon>Aspergillus subgen. Circumdati</taxon>
    </lineage>
</organism>
<accession>A0A317UWE3</accession>
<feature type="signal peptide" evidence="3">
    <location>
        <begin position="1"/>
        <end position="20"/>
    </location>
</feature>